<sequence length="147" mass="16594">MPTPERRRGYPSPAEDTPQTQPPENPKQQPPRQHNADLAARYSRTMAEARSYRNPPLLRRAFLILFVILLLWTASRLQLRARTQVRKWQFLRDSARGSVGGGEEEGWVWDDAEGWSGPGAGIEEGEYGFEAAERSIWESFGLGALLG</sequence>
<reference evidence="3" key="2">
    <citation type="journal article" date="2019" name="IMA Fungus">
        <title>Genome sequencing and comparison of five Tilletia species to identify candidate genes for the detection of regulated species infecting wheat.</title>
        <authorList>
            <person name="Nguyen H.D.T."/>
            <person name="Sultana T."/>
            <person name="Kesanakurti P."/>
            <person name="Hambleton S."/>
        </authorList>
    </citation>
    <scope>NUCLEOTIDE SEQUENCE</scope>
    <source>
        <strain evidence="3">DAOMC 236416</strain>
    </source>
</reference>
<dbReference type="Proteomes" id="UP000077521">
    <property type="component" value="Unassembled WGS sequence"/>
</dbReference>
<protein>
    <submittedName>
        <fullName evidence="3">Uncharacterized protein</fullName>
    </submittedName>
</protein>
<dbReference type="EMBL" id="LWDF02000060">
    <property type="protein sequence ID" value="KAE8258689.1"/>
    <property type="molecule type" value="Genomic_DNA"/>
</dbReference>
<evidence type="ECO:0000313" key="3">
    <source>
        <dbReference type="EMBL" id="KAE8258689.1"/>
    </source>
</evidence>
<dbReference type="AlphaFoldDB" id="A0A177TUN8"/>
<proteinExistence type="predicted"/>
<keyword evidence="2" id="KW-1133">Transmembrane helix</keyword>
<evidence type="ECO:0000313" key="4">
    <source>
        <dbReference type="Proteomes" id="UP000077521"/>
    </source>
</evidence>
<keyword evidence="4" id="KW-1185">Reference proteome</keyword>
<accession>A0A177TUN8</accession>
<keyword evidence="2" id="KW-0812">Transmembrane</keyword>
<gene>
    <name evidence="3" type="ORF">A4X13_0g1513</name>
</gene>
<comment type="caution">
    <text evidence="3">The sequence shown here is derived from an EMBL/GenBank/DDBJ whole genome shotgun (WGS) entry which is preliminary data.</text>
</comment>
<name>A0A177TUN8_9BASI</name>
<feature type="region of interest" description="Disordered" evidence="1">
    <location>
        <begin position="1"/>
        <end position="36"/>
    </location>
</feature>
<organism evidence="3 4">
    <name type="scientific">Tilletia indica</name>
    <dbReference type="NCBI Taxonomy" id="43049"/>
    <lineage>
        <taxon>Eukaryota</taxon>
        <taxon>Fungi</taxon>
        <taxon>Dikarya</taxon>
        <taxon>Basidiomycota</taxon>
        <taxon>Ustilaginomycotina</taxon>
        <taxon>Exobasidiomycetes</taxon>
        <taxon>Tilletiales</taxon>
        <taxon>Tilletiaceae</taxon>
        <taxon>Tilletia</taxon>
    </lineage>
</organism>
<reference evidence="3" key="1">
    <citation type="submission" date="2016-04" db="EMBL/GenBank/DDBJ databases">
        <authorList>
            <person name="Nguyen H.D."/>
            <person name="Samba Siva P."/>
            <person name="Cullis J."/>
            <person name="Levesque C.A."/>
            <person name="Hambleton S."/>
        </authorList>
    </citation>
    <scope>NUCLEOTIDE SEQUENCE</scope>
    <source>
        <strain evidence="3">DAOMC 236416</strain>
    </source>
</reference>
<keyword evidence="2" id="KW-0472">Membrane</keyword>
<feature type="compositionally biased region" description="Pro residues" evidence="1">
    <location>
        <begin position="20"/>
        <end position="29"/>
    </location>
</feature>
<feature type="transmembrane region" description="Helical" evidence="2">
    <location>
        <begin position="61"/>
        <end position="79"/>
    </location>
</feature>
<evidence type="ECO:0000256" key="1">
    <source>
        <dbReference type="SAM" id="MobiDB-lite"/>
    </source>
</evidence>
<evidence type="ECO:0000256" key="2">
    <source>
        <dbReference type="SAM" id="Phobius"/>
    </source>
</evidence>